<dbReference type="RefSeq" id="WP_184098882.1">
    <property type="nucleotide sequence ID" value="NZ_JACIJH010000008.1"/>
</dbReference>
<evidence type="ECO:0000256" key="1">
    <source>
        <dbReference type="ARBA" id="ARBA00005622"/>
    </source>
</evidence>
<dbReference type="Pfam" id="PF00756">
    <property type="entry name" value="Esterase"/>
    <property type="match status" value="1"/>
</dbReference>
<dbReference type="PANTHER" id="PTHR40841:SF2">
    <property type="entry name" value="SIDEROPHORE-DEGRADING ESTERASE (EUROFUNG)"/>
    <property type="match status" value="1"/>
</dbReference>
<dbReference type="Gene3D" id="3.40.50.1820">
    <property type="entry name" value="alpha/beta hydrolase"/>
    <property type="match status" value="1"/>
</dbReference>
<sequence>MPFARAVVAAACLLGAAAGPAFATEPAPATAYALPETETWDLASDDGQPYRILVSRPAGEAPDGGFPILYVLDGNAMFAAFAEARRIQGLGSSGLDKMIVVGIGYPGGQVYDPRRMSDFTAPIETPVLKALYASAGGRDRFETFLLEKLKPAVEKRYPVNPYRQTLYGHSLGGLFALHMLYTRPGAFRTIIAASPSIWWDNQAILAEERAWRTRVEQGAAPTRGTRLLLIAGEREEEGAIAEDTAALGRRLAALSGQGLRSDLLILDGETHLSVPHRSVTAALRAAARWP</sequence>
<feature type="chain" id="PRO_5030932362" description="Ferri-bacillibactin esterase BesA" evidence="3">
    <location>
        <begin position="24"/>
        <end position="290"/>
    </location>
</feature>
<evidence type="ECO:0000313" key="5">
    <source>
        <dbReference type="Proteomes" id="UP000537161"/>
    </source>
</evidence>
<dbReference type="GO" id="GO:0016788">
    <property type="term" value="F:hydrolase activity, acting on ester bonds"/>
    <property type="evidence" value="ECO:0007669"/>
    <property type="project" value="TreeGrafter"/>
</dbReference>
<evidence type="ECO:0000256" key="2">
    <source>
        <dbReference type="ARBA" id="ARBA00022801"/>
    </source>
</evidence>
<dbReference type="Proteomes" id="UP000537161">
    <property type="component" value="Unassembled WGS sequence"/>
</dbReference>
<organism evidence="4 5">
    <name type="scientific">Sphingopyxis panaciterrulae</name>
    <dbReference type="NCBI Taxonomy" id="462372"/>
    <lineage>
        <taxon>Bacteria</taxon>
        <taxon>Pseudomonadati</taxon>
        <taxon>Pseudomonadota</taxon>
        <taxon>Alphaproteobacteria</taxon>
        <taxon>Sphingomonadales</taxon>
        <taxon>Sphingomonadaceae</taxon>
        <taxon>Sphingopyxis</taxon>
    </lineage>
</organism>
<reference evidence="4 5" key="1">
    <citation type="submission" date="2020-08" db="EMBL/GenBank/DDBJ databases">
        <title>Genomic Encyclopedia of Type Strains, Phase IV (KMG-IV): sequencing the most valuable type-strain genomes for metagenomic binning, comparative biology and taxonomic classification.</title>
        <authorList>
            <person name="Goeker M."/>
        </authorList>
    </citation>
    <scope>NUCLEOTIDE SEQUENCE [LARGE SCALE GENOMIC DNA]</scope>
    <source>
        <strain evidence="4 5">DSM 27163</strain>
    </source>
</reference>
<evidence type="ECO:0000313" key="4">
    <source>
        <dbReference type="EMBL" id="MBB5707218.1"/>
    </source>
</evidence>
<comment type="caution">
    <text evidence="4">The sequence shown here is derived from an EMBL/GenBank/DDBJ whole genome shotgun (WGS) entry which is preliminary data.</text>
</comment>
<dbReference type="SUPFAM" id="SSF53474">
    <property type="entry name" value="alpha/beta-Hydrolases"/>
    <property type="match status" value="1"/>
</dbReference>
<proteinExistence type="inferred from homology"/>
<accession>A0A7W9ER18</accession>
<name>A0A7W9ER18_9SPHN</name>
<gene>
    <name evidence="4" type="ORF">FHR21_002581</name>
</gene>
<dbReference type="InterPro" id="IPR029058">
    <property type="entry name" value="AB_hydrolase_fold"/>
</dbReference>
<dbReference type="InterPro" id="IPR000801">
    <property type="entry name" value="Esterase-like"/>
</dbReference>
<keyword evidence="3" id="KW-0732">Signal</keyword>
<feature type="signal peptide" evidence="3">
    <location>
        <begin position="1"/>
        <end position="23"/>
    </location>
</feature>
<protein>
    <recommendedName>
        <fullName evidence="6">Ferri-bacillibactin esterase BesA</fullName>
    </recommendedName>
</protein>
<keyword evidence="5" id="KW-1185">Reference proteome</keyword>
<dbReference type="InterPro" id="IPR052558">
    <property type="entry name" value="Siderophore_Hydrolase_D"/>
</dbReference>
<evidence type="ECO:0008006" key="6">
    <source>
        <dbReference type="Google" id="ProtNLM"/>
    </source>
</evidence>
<dbReference type="PANTHER" id="PTHR40841">
    <property type="entry name" value="SIDEROPHORE TRIACETYLFUSARININE C ESTERASE"/>
    <property type="match status" value="1"/>
</dbReference>
<comment type="similarity">
    <text evidence="1">Belongs to the esterase D family.</text>
</comment>
<dbReference type="AlphaFoldDB" id="A0A7W9ER18"/>
<keyword evidence="2" id="KW-0378">Hydrolase</keyword>
<dbReference type="EMBL" id="JACIJH010000008">
    <property type="protein sequence ID" value="MBB5707218.1"/>
    <property type="molecule type" value="Genomic_DNA"/>
</dbReference>
<evidence type="ECO:0000256" key="3">
    <source>
        <dbReference type="SAM" id="SignalP"/>
    </source>
</evidence>